<gene>
    <name evidence="1" type="ORF">ACFONP_11555</name>
</gene>
<proteinExistence type="predicted"/>
<dbReference type="RefSeq" id="WP_189575858.1">
    <property type="nucleotide sequence ID" value="NZ_BMXU01000002.1"/>
</dbReference>
<keyword evidence="2" id="KW-1185">Reference proteome</keyword>
<name>A0ABV7MGH0_9PROT</name>
<dbReference type="EMBL" id="JBHRVA010000003">
    <property type="protein sequence ID" value="MFC3303366.1"/>
    <property type="molecule type" value="Genomic_DNA"/>
</dbReference>
<protein>
    <submittedName>
        <fullName evidence="1">YdiY family protein</fullName>
    </submittedName>
</protein>
<evidence type="ECO:0000313" key="2">
    <source>
        <dbReference type="Proteomes" id="UP001595607"/>
    </source>
</evidence>
<sequence length="256" mass="28394">MTGLLILAAASASASSLFQPTEIKAEENRWSGSVVFNLSSATGNTENTVIGGRFQIARKYKVLTHAFDAGGNYTETTTTDAMGMDVTDVTQNNWFAQYRMEIQTGDRTFVYGKTRYEEDQFSGFDRKAFVGGGLGHTFVKTDTRELQMLIGPGVQYFEREVPSPEPANFERTETSAAVFFGQTFKQVIKENVTFEQSFDATVADENTTAILNVAVKSNLTDKISLRTSYNIKHETDPPQARKQTDTLLSVSIGYDF</sequence>
<dbReference type="Proteomes" id="UP001595607">
    <property type="component" value="Unassembled WGS sequence"/>
</dbReference>
<evidence type="ECO:0000313" key="1">
    <source>
        <dbReference type="EMBL" id="MFC3303366.1"/>
    </source>
</evidence>
<dbReference type="Pfam" id="PF04338">
    <property type="entry name" value="DUF481"/>
    <property type="match status" value="1"/>
</dbReference>
<dbReference type="InterPro" id="IPR007433">
    <property type="entry name" value="DUF481"/>
</dbReference>
<organism evidence="1 2">
    <name type="scientific">Parvularcula lutaonensis</name>
    <dbReference type="NCBI Taxonomy" id="491923"/>
    <lineage>
        <taxon>Bacteria</taxon>
        <taxon>Pseudomonadati</taxon>
        <taxon>Pseudomonadota</taxon>
        <taxon>Alphaproteobacteria</taxon>
        <taxon>Parvularculales</taxon>
        <taxon>Parvularculaceae</taxon>
        <taxon>Parvularcula</taxon>
    </lineage>
</organism>
<comment type="caution">
    <text evidence="1">The sequence shown here is derived from an EMBL/GenBank/DDBJ whole genome shotgun (WGS) entry which is preliminary data.</text>
</comment>
<accession>A0ABV7MGH0</accession>
<reference evidence="2" key="1">
    <citation type="journal article" date="2019" name="Int. J. Syst. Evol. Microbiol.">
        <title>The Global Catalogue of Microorganisms (GCM) 10K type strain sequencing project: providing services to taxonomists for standard genome sequencing and annotation.</title>
        <authorList>
            <consortium name="The Broad Institute Genomics Platform"/>
            <consortium name="The Broad Institute Genome Sequencing Center for Infectious Disease"/>
            <person name="Wu L."/>
            <person name="Ma J."/>
        </authorList>
    </citation>
    <scope>NUCLEOTIDE SEQUENCE [LARGE SCALE GENOMIC DNA]</scope>
    <source>
        <strain evidence="2">KCTC 22245</strain>
    </source>
</reference>